<dbReference type="EMBL" id="CWGI01000001">
    <property type="protein sequence ID" value="CRX36815.1"/>
    <property type="molecule type" value="Genomic_DNA"/>
</dbReference>
<protein>
    <submittedName>
        <fullName evidence="1">Uncharacterized protein</fullName>
    </submittedName>
</protein>
<dbReference type="AlphaFoldDB" id="A0A0G7ZKW0"/>
<sequence length="337" mass="41070">MIEDKKFYKELILENLYSSINNYNDMKNNFSFVFFISEIHRAYTFLFISILEIREENDYKKYKNNQSKTPNFLYLANRVYEKYLSEYGKENKNLIPKFKKNMENLNSLRGTYYHNPFPDEKNINSFYFEFYKYDNADQFLKEKFKSFTESLIANYIFICDFFFDIKIAKFSFINSNSLISNSKILEEKFNKNKNLKKIYDYYFTKIETLINIDDYFGSQALLKKILEEIKNLNFKYYKTYLNKDGKITGNGAYYIYYSLQISNEFIKNNNIYDDEENWIKKHYFPNNKDNELNAKGYNKSLIPYIKYIIDHYPRSYLVKNYKEKSPFSFDNIKKWDI</sequence>
<name>A0A0G7ZKW0_9MOLU</name>
<proteinExistence type="predicted"/>
<reference evidence="2" key="1">
    <citation type="submission" date="2015-05" db="EMBL/GenBank/DDBJ databases">
        <authorList>
            <person name="Collingro A."/>
        </authorList>
    </citation>
    <scope>NUCLEOTIDE SEQUENCE [LARGE SCALE GENOMIC DNA]</scope>
    <source>
        <strain evidence="2">Ps</strain>
    </source>
</reference>
<accession>A0A0G7ZKW0</accession>
<keyword evidence="2" id="KW-1185">Reference proteome</keyword>
<evidence type="ECO:0000313" key="1">
    <source>
        <dbReference type="EMBL" id="CRX36815.1"/>
    </source>
</evidence>
<evidence type="ECO:0000313" key="2">
    <source>
        <dbReference type="Proteomes" id="UP000242141"/>
    </source>
</evidence>
<dbReference type="Proteomes" id="UP000242141">
    <property type="component" value="Unassembled WGS sequence"/>
</dbReference>
<gene>
    <name evidence="1" type="ORF">HEPPS_00140</name>
</gene>
<organism evidence="1 2">
    <name type="scientific">Candidatus Hepatoplasma crinochetorum</name>
    <dbReference type="NCBI Taxonomy" id="295596"/>
    <lineage>
        <taxon>Bacteria</taxon>
        <taxon>Bacillati</taxon>
        <taxon>Mycoplasmatota</taxon>
        <taxon>Mollicutes</taxon>
        <taxon>Candidatus Hepatoplasmataceae</taxon>
        <taxon>Candidatus Hepatoplasma</taxon>
    </lineage>
</organism>